<dbReference type="Gene3D" id="3.40.50.10660">
    <property type="entry name" value="PrpR receptor domain-like"/>
    <property type="match status" value="1"/>
</dbReference>
<dbReference type="PROSITE" id="PS00675">
    <property type="entry name" value="SIGMA54_INTERACT_1"/>
    <property type="match status" value="1"/>
</dbReference>
<dbReference type="InterPro" id="IPR027417">
    <property type="entry name" value="P-loop_NTPase"/>
</dbReference>
<dbReference type="Pfam" id="PF00989">
    <property type="entry name" value="PAS"/>
    <property type="match status" value="1"/>
</dbReference>
<dbReference type="NCBIfam" id="TIGR00229">
    <property type="entry name" value="sensory_box"/>
    <property type="match status" value="1"/>
</dbReference>
<name>A0ABS2QED1_9BACI</name>
<gene>
    <name evidence="7" type="ORF">JOC77_000927</name>
</gene>
<evidence type="ECO:0000259" key="5">
    <source>
        <dbReference type="PROSITE" id="PS50045"/>
    </source>
</evidence>
<evidence type="ECO:0000313" key="8">
    <source>
        <dbReference type="Proteomes" id="UP000823486"/>
    </source>
</evidence>
<evidence type="ECO:0000256" key="3">
    <source>
        <dbReference type="ARBA" id="ARBA00023015"/>
    </source>
</evidence>
<evidence type="ECO:0000259" key="6">
    <source>
        <dbReference type="PROSITE" id="PS50112"/>
    </source>
</evidence>
<dbReference type="PROSITE" id="PS50045">
    <property type="entry name" value="SIGMA54_INTERACT_4"/>
    <property type="match status" value="1"/>
</dbReference>
<evidence type="ECO:0000256" key="2">
    <source>
        <dbReference type="ARBA" id="ARBA00022840"/>
    </source>
</evidence>
<dbReference type="Gene3D" id="3.30.450.20">
    <property type="entry name" value="PAS domain"/>
    <property type="match status" value="1"/>
</dbReference>
<protein>
    <submittedName>
        <fullName evidence="7">Transcriptional regulator with PAS, ATPase and Fis domain</fullName>
    </submittedName>
</protein>
<dbReference type="SUPFAM" id="SSF52540">
    <property type="entry name" value="P-loop containing nucleoside triphosphate hydrolases"/>
    <property type="match status" value="1"/>
</dbReference>
<dbReference type="InterPro" id="IPR000014">
    <property type="entry name" value="PAS"/>
</dbReference>
<proteinExistence type="predicted"/>
<dbReference type="InterPro" id="IPR025662">
    <property type="entry name" value="Sigma_54_int_dom_ATP-bd_1"/>
</dbReference>
<dbReference type="EMBL" id="JAFBFI010000003">
    <property type="protein sequence ID" value="MBM7691520.1"/>
    <property type="molecule type" value="Genomic_DNA"/>
</dbReference>
<dbReference type="InterPro" id="IPR009057">
    <property type="entry name" value="Homeodomain-like_sf"/>
</dbReference>
<dbReference type="Gene3D" id="3.40.50.300">
    <property type="entry name" value="P-loop containing nucleotide triphosphate hydrolases"/>
    <property type="match status" value="1"/>
</dbReference>
<reference evidence="7 8" key="1">
    <citation type="submission" date="2021-01" db="EMBL/GenBank/DDBJ databases">
        <title>Genomic Encyclopedia of Type Strains, Phase IV (KMG-IV): sequencing the most valuable type-strain genomes for metagenomic binning, comparative biology and taxonomic classification.</title>
        <authorList>
            <person name="Goeker M."/>
        </authorList>
    </citation>
    <scope>NUCLEOTIDE SEQUENCE [LARGE SCALE GENOMIC DNA]</scope>
    <source>
        <strain evidence="7 8">DSM 105482</strain>
    </source>
</reference>
<keyword evidence="3" id="KW-0805">Transcription regulation</keyword>
<keyword evidence="2" id="KW-0067">ATP-binding</keyword>
<dbReference type="SUPFAM" id="SSF159800">
    <property type="entry name" value="PrpR receptor domain-like"/>
    <property type="match status" value="1"/>
</dbReference>
<dbReference type="InterPro" id="IPR013767">
    <property type="entry name" value="PAS_fold"/>
</dbReference>
<feature type="domain" description="Sigma-54 factor interaction" evidence="5">
    <location>
        <begin position="320"/>
        <end position="539"/>
    </location>
</feature>
<dbReference type="SMART" id="SM00091">
    <property type="entry name" value="PAS"/>
    <property type="match status" value="1"/>
</dbReference>
<dbReference type="Proteomes" id="UP000823486">
    <property type="component" value="Unassembled WGS sequence"/>
</dbReference>
<keyword evidence="1" id="KW-0547">Nucleotide-binding</keyword>
<dbReference type="Pfam" id="PF25601">
    <property type="entry name" value="AAA_lid_14"/>
    <property type="match status" value="1"/>
</dbReference>
<dbReference type="SUPFAM" id="SSF46689">
    <property type="entry name" value="Homeodomain-like"/>
    <property type="match status" value="1"/>
</dbReference>
<dbReference type="Gene3D" id="1.10.8.60">
    <property type="match status" value="1"/>
</dbReference>
<dbReference type="RefSeq" id="WP_204539223.1">
    <property type="nucleotide sequence ID" value="NZ_JAFBFI010000003.1"/>
</dbReference>
<dbReference type="InterPro" id="IPR002197">
    <property type="entry name" value="HTH_Fis"/>
</dbReference>
<keyword evidence="4" id="KW-0804">Transcription</keyword>
<sequence length="619" mass="69255">MTRILVITPYPALKDLFNEVNADLKKNIQVEIGHLYKGLSIVKHLQEQSFDIIISRGATARLLRQHCTIPVVDVKISGYDILRTLTLVKGYPGKIGLMSYNNTIQGADAIGTLLEMNLSFYSIDSEEEVEKEMSKALQDGVQVIIGDVITTSAAKEFGLNSILIQSGREAVMEAIKEAEQMVYYTKKQKKGQEFLEAAIQEQNKGIIAVNRNGEVIIMNGKAEQYFGVKAEHIVGKPSSHIHSLLEINNLTTVSKQSSEGLFTILGNDYVVEKKPLIVNDDWLGGLVFIEEISQVQKLESRIRKKIFSSSLEAGLHFNQLVALNNNLKEQLNKAQMFSKNNQSVLIYGETGTGKRSIAQCIHNESLRKEHPFIYFNSEAFSAEQAEEELFGSSEKPGAFEAAHNGTLYIDGIDKLPLSLQAKLIIVLKEKKIVKLNGFSTPVDFRLISAHTADLIKLILSGNFREDLFHLVNGVALKLPALRERKEDFPELVRWFIAAFNANYGKQFVGLRPDVMEELKGAHWPGNINQLKNTMESICMASTGPFIDLSAVKPFISELLESSPADSPDSVIEIADKTLGQLEREIISRVLKEEEYNQSNTAKRLGINRSTLWRKIKEEM</sequence>
<dbReference type="PROSITE" id="PS50112">
    <property type="entry name" value="PAS"/>
    <property type="match status" value="1"/>
</dbReference>
<dbReference type="CDD" id="cd00009">
    <property type="entry name" value="AAA"/>
    <property type="match status" value="1"/>
</dbReference>
<evidence type="ECO:0000256" key="1">
    <source>
        <dbReference type="ARBA" id="ARBA00022741"/>
    </source>
</evidence>
<dbReference type="Pfam" id="PF02954">
    <property type="entry name" value="HTH_8"/>
    <property type="match status" value="1"/>
</dbReference>
<dbReference type="InterPro" id="IPR002078">
    <property type="entry name" value="Sigma_54_int"/>
</dbReference>
<dbReference type="PANTHER" id="PTHR32071">
    <property type="entry name" value="TRANSCRIPTIONAL REGULATORY PROTEIN"/>
    <property type="match status" value="1"/>
</dbReference>
<comment type="caution">
    <text evidence="7">The sequence shown here is derived from an EMBL/GenBank/DDBJ whole genome shotgun (WGS) entry which is preliminary data.</text>
</comment>
<dbReference type="SMART" id="SM00382">
    <property type="entry name" value="AAA"/>
    <property type="match status" value="1"/>
</dbReference>
<feature type="domain" description="PAS" evidence="6">
    <location>
        <begin position="191"/>
        <end position="268"/>
    </location>
</feature>
<dbReference type="InterPro" id="IPR035965">
    <property type="entry name" value="PAS-like_dom_sf"/>
</dbReference>
<evidence type="ECO:0000313" key="7">
    <source>
        <dbReference type="EMBL" id="MBM7691520.1"/>
    </source>
</evidence>
<keyword evidence="8" id="KW-1185">Reference proteome</keyword>
<accession>A0ABS2QED1</accession>
<dbReference type="InterPro" id="IPR003593">
    <property type="entry name" value="AAA+_ATPase"/>
</dbReference>
<dbReference type="InterPro" id="IPR010524">
    <property type="entry name" value="Sig_transdc_resp-reg_PrpR_N"/>
</dbReference>
<dbReference type="InterPro" id="IPR058031">
    <property type="entry name" value="AAA_lid_NorR"/>
</dbReference>
<dbReference type="Gene3D" id="1.10.10.60">
    <property type="entry name" value="Homeodomain-like"/>
    <property type="match status" value="1"/>
</dbReference>
<dbReference type="PRINTS" id="PR01590">
    <property type="entry name" value="HTHFIS"/>
</dbReference>
<evidence type="ECO:0000256" key="4">
    <source>
        <dbReference type="ARBA" id="ARBA00023163"/>
    </source>
</evidence>
<dbReference type="Gene3D" id="3.40.50.2300">
    <property type="match status" value="1"/>
</dbReference>
<dbReference type="SUPFAM" id="SSF55785">
    <property type="entry name" value="PYP-like sensor domain (PAS domain)"/>
    <property type="match status" value="1"/>
</dbReference>
<organism evidence="7 8">
    <name type="scientific">Peribacillus deserti</name>
    <dbReference type="NCBI Taxonomy" id="673318"/>
    <lineage>
        <taxon>Bacteria</taxon>
        <taxon>Bacillati</taxon>
        <taxon>Bacillota</taxon>
        <taxon>Bacilli</taxon>
        <taxon>Bacillales</taxon>
        <taxon>Bacillaceae</taxon>
        <taxon>Peribacillus</taxon>
    </lineage>
</organism>
<dbReference type="Pfam" id="PF00158">
    <property type="entry name" value="Sigma54_activat"/>
    <property type="match status" value="1"/>
</dbReference>
<dbReference type="Pfam" id="PF06506">
    <property type="entry name" value="PrpR_N"/>
    <property type="match status" value="1"/>
</dbReference>